<dbReference type="InterPro" id="IPR013780">
    <property type="entry name" value="Glyco_hydro_b"/>
</dbReference>
<dbReference type="Gene3D" id="2.60.40.1180">
    <property type="entry name" value="Golgi alpha-mannosidase II"/>
    <property type="match status" value="1"/>
</dbReference>
<dbReference type="Proteomes" id="UP000555103">
    <property type="component" value="Unassembled WGS sequence"/>
</dbReference>
<keyword evidence="4" id="KW-1185">Reference proteome</keyword>
<protein>
    <submittedName>
        <fullName evidence="3">Alpha-glucosidase</fullName>
        <ecNumber evidence="3">3.2.1.20</ecNumber>
    </submittedName>
</protein>
<dbReference type="EC" id="3.2.1.20" evidence="3"/>
<dbReference type="GO" id="GO:0004556">
    <property type="term" value="F:alpha-amylase activity"/>
    <property type="evidence" value="ECO:0007669"/>
    <property type="project" value="TreeGrafter"/>
</dbReference>
<dbReference type="InterPro" id="IPR006047">
    <property type="entry name" value="GH13_cat_dom"/>
</dbReference>
<dbReference type="EMBL" id="JACIEP010000024">
    <property type="protein sequence ID" value="MBB4038151.1"/>
    <property type="molecule type" value="Genomic_DNA"/>
</dbReference>
<keyword evidence="3" id="KW-0378">Hydrolase</keyword>
<dbReference type="SMART" id="SM00642">
    <property type="entry name" value="Aamy"/>
    <property type="match status" value="1"/>
</dbReference>
<feature type="domain" description="Glycosyl hydrolase family 13 catalytic" evidence="2">
    <location>
        <begin position="19"/>
        <end position="397"/>
    </location>
</feature>
<reference evidence="3 4" key="1">
    <citation type="submission" date="2020-08" db="EMBL/GenBank/DDBJ databases">
        <title>Genomic Encyclopedia of Type Strains, Phase IV (KMG-IV): sequencing the most valuable type-strain genomes for metagenomic binning, comparative biology and taxonomic classification.</title>
        <authorList>
            <person name="Goeker M."/>
        </authorList>
    </citation>
    <scope>NUCLEOTIDE SEQUENCE [LARGE SCALE GENOMIC DNA]</scope>
    <source>
        <strain evidence="3 4">DSM 104969</strain>
    </source>
</reference>
<evidence type="ECO:0000313" key="4">
    <source>
        <dbReference type="Proteomes" id="UP000555103"/>
    </source>
</evidence>
<evidence type="ECO:0000259" key="2">
    <source>
        <dbReference type="SMART" id="SM00642"/>
    </source>
</evidence>
<name>A0A840CT15_9BACT</name>
<dbReference type="SUPFAM" id="SSF51011">
    <property type="entry name" value="Glycosyl hydrolase domain"/>
    <property type="match status" value="1"/>
</dbReference>
<comment type="caution">
    <text evidence="3">The sequence shown here is derived from an EMBL/GenBank/DDBJ whole genome shotgun (WGS) entry which is preliminary data.</text>
</comment>
<dbReference type="Pfam" id="PF00128">
    <property type="entry name" value="Alpha-amylase"/>
    <property type="match status" value="1"/>
</dbReference>
<dbReference type="InterPro" id="IPR017853">
    <property type="entry name" value="GH"/>
</dbReference>
<dbReference type="AlphaFoldDB" id="A0A840CT15"/>
<dbReference type="PANTHER" id="PTHR10357:SF179">
    <property type="entry name" value="NEUTRAL AND BASIC AMINO ACID TRANSPORT PROTEIN RBAT"/>
    <property type="match status" value="1"/>
</dbReference>
<dbReference type="PANTHER" id="PTHR10357">
    <property type="entry name" value="ALPHA-AMYLASE FAMILY MEMBER"/>
    <property type="match status" value="1"/>
</dbReference>
<dbReference type="RefSeq" id="WP_183308962.1">
    <property type="nucleotide sequence ID" value="NZ_JACIEP010000024.1"/>
</dbReference>
<evidence type="ECO:0000256" key="1">
    <source>
        <dbReference type="ARBA" id="ARBA00008061"/>
    </source>
</evidence>
<accession>A0A840CT15</accession>
<dbReference type="GO" id="GO:0009313">
    <property type="term" value="P:oligosaccharide catabolic process"/>
    <property type="evidence" value="ECO:0007669"/>
    <property type="project" value="TreeGrafter"/>
</dbReference>
<proteinExistence type="inferred from homology"/>
<gene>
    <name evidence="3" type="ORF">GGR21_004080</name>
</gene>
<dbReference type="Gene3D" id="3.20.20.80">
    <property type="entry name" value="Glycosidases"/>
    <property type="match status" value="1"/>
</dbReference>
<dbReference type="InterPro" id="IPR045857">
    <property type="entry name" value="O16G_dom_2"/>
</dbReference>
<dbReference type="GO" id="GO:0004558">
    <property type="term" value="F:alpha-1,4-glucosidase activity"/>
    <property type="evidence" value="ECO:0007669"/>
    <property type="project" value="UniProtKB-EC"/>
</dbReference>
<organism evidence="3 4">
    <name type="scientific">Dysgonomonas hofstadii</name>
    <dbReference type="NCBI Taxonomy" id="637886"/>
    <lineage>
        <taxon>Bacteria</taxon>
        <taxon>Pseudomonadati</taxon>
        <taxon>Bacteroidota</taxon>
        <taxon>Bacteroidia</taxon>
        <taxon>Bacteroidales</taxon>
        <taxon>Dysgonomonadaceae</taxon>
        <taxon>Dysgonomonas</taxon>
    </lineage>
</organism>
<keyword evidence="3" id="KW-0326">Glycosidase</keyword>
<dbReference type="SUPFAM" id="SSF51445">
    <property type="entry name" value="(Trans)glycosidases"/>
    <property type="match status" value="1"/>
</dbReference>
<dbReference type="Gene3D" id="3.90.400.10">
    <property type="entry name" value="Oligo-1,6-glucosidase, Domain 2"/>
    <property type="match status" value="1"/>
</dbReference>
<sequence length="536" mass="63506">MIEQQSESFVWWKHGIIYHIYPQSFKDSNADGTGDLQGIIQKLGYLKELGIDAVWLSPIYKSPLIDGGYDISDYYSINPVYGTMDDFRELLHKAHSFNIRIIMDMVLNHTSSRHPWFKLSSSSLNNSKRDWYIWHKNIEGKKPNNWRTNFGKSAWTLDEKTNEYYYHSFFNVQPDLNWRHPEVKQAMFEMIKYWLDMGIDGIRFDVINLLFKDEHFQNNPVYNLLSNKKVYNRNQPELYQLLKELRLLLDEYKDKVSIGEIYTPPPGNSTLVNSFLGDGTDMLHLSFDFSFVFSFFKAKRYYKIITNYYQSIPDKGWPCFFISNHDIGRNLKRYFLPCYKSGKAKVLAALLLTLKGTPFIYYGDEIGMENTPLKRCELRDRYGKMFYPFYKGRDKMRTPMQWDGSEYAGFSKVLPWLPVNRDYNNVNVEAEKEKPDSIYLLIKQLIEIRAQHEALYKGDIGFINNGANNLLLYQRYTNKEKILVMLNFSFMKRKTEKLIFGENYKILFTNTNRKTVQMEEESLTLYPFEIFIAQIE</sequence>
<comment type="similarity">
    <text evidence="1">Belongs to the glycosyl hydrolase 13 family.</text>
</comment>
<evidence type="ECO:0000313" key="3">
    <source>
        <dbReference type="EMBL" id="MBB4038151.1"/>
    </source>
</evidence>